<evidence type="ECO:0000256" key="3">
    <source>
        <dbReference type="ARBA" id="ARBA00022448"/>
    </source>
</evidence>
<dbReference type="GO" id="GO:0005886">
    <property type="term" value="C:plasma membrane"/>
    <property type="evidence" value="ECO:0007669"/>
    <property type="project" value="UniProtKB-SubCell"/>
</dbReference>
<feature type="transmembrane region" description="Helical" evidence="8">
    <location>
        <begin position="70"/>
        <end position="91"/>
    </location>
</feature>
<dbReference type="AlphaFoldDB" id="A0A7W7AB23"/>
<name>A0A7W7AB23_9SPHN</name>
<dbReference type="PANTHER" id="PTHR30269:SF37">
    <property type="entry name" value="MEMBRANE TRANSPORTER PROTEIN"/>
    <property type="match status" value="1"/>
</dbReference>
<dbReference type="Proteomes" id="UP000538566">
    <property type="component" value="Unassembled WGS sequence"/>
</dbReference>
<proteinExistence type="inferred from homology"/>
<evidence type="ECO:0000256" key="2">
    <source>
        <dbReference type="ARBA" id="ARBA00009142"/>
    </source>
</evidence>
<feature type="transmembrane region" description="Helical" evidence="8">
    <location>
        <begin position="227"/>
        <end position="244"/>
    </location>
</feature>
<dbReference type="Pfam" id="PF01925">
    <property type="entry name" value="TauE"/>
    <property type="match status" value="1"/>
</dbReference>
<protein>
    <recommendedName>
        <fullName evidence="8">Probable membrane transporter protein</fullName>
    </recommendedName>
</protein>
<keyword evidence="7 8" id="KW-0472">Membrane</keyword>
<feature type="transmembrane region" description="Helical" evidence="8">
    <location>
        <begin position="168"/>
        <end position="190"/>
    </location>
</feature>
<reference evidence="9 10" key="1">
    <citation type="submission" date="2020-08" db="EMBL/GenBank/DDBJ databases">
        <title>Genomic Encyclopedia of Type Strains, Phase IV (KMG-IV): sequencing the most valuable type-strain genomes for metagenomic binning, comparative biology and taxonomic classification.</title>
        <authorList>
            <person name="Goeker M."/>
        </authorList>
    </citation>
    <scope>NUCLEOTIDE SEQUENCE [LARGE SCALE GENOMIC DNA]</scope>
    <source>
        <strain evidence="9 10">DSM 17507</strain>
    </source>
</reference>
<evidence type="ECO:0000256" key="7">
    <source>
        <dbReference type="ARBA" id="ARBA00023136"/>
    </source>
</evidence>
<comment type="caution">
    <text evidence="9">The sequence shown here is derived from an EMBL/GenBank/DDBJ whole genome shotgun (WGS) entry which is preliminary data.</text>
</comment>
<gene>
    <name evidence="9" type="ORF">GGR37_001995</name>
</gene>
<keyword evidence="4 8" id="KW-1003">Cell membrane</keyword>
<feature type="transmembrane region" description="Helical" evidence="8">
    <location>
        <begin position="44"/>
        <end position="63"/>
    </location>
</feature>
<keyword evidence="3" id="KW-0813">Transport</keyword>
<evidence type="ECO:0000256" key="8">
    <source>
        <dbReference type="RuleBase" id="RU363041"/>
    </source>
</evidence>
<feature type="transmembrane region" description="Helical" evidence="8">
    <location>
        <begin position="197"/>
        <end position="215"/>
    </location>
</feature>
<organism evidence="9 10">
    <name type="scientific">Novosphingobium taihuense</name>
    <dbReference type="NCBI Taxonomy" id="260085"/>
    <lineage>
        <taxon>Bacteria</taxon>
        <taxon>Pseudomonadati</taxon>
        <taxon>Pseudomonadota</taxon>
        <taxon>Alphaproteobacteria</taxon>
        <taxon>Sphingomonadales</taxon>
        <taxon>Sphingomonadaceae</taxon>
        <taxon>Novosphingobium</taxon>
    </lineage>
</organism>
<comment type="subcellular location">
    <subcellularLocation>
        <location evidence="1 8">Cell membrane</location>
        <topology evidence="1 8">Multi-pass membrane protein</topology>
    </subcellularLocation>
</comment>
<evidence type="ECO:0000256" key="4">
    <source>
        <dbReference type="ARBA" id="ARBA00022475"/>
    </source>
</evidence>
<feature type="transmembrane region" description="Helical" evidence="8">
    <location>
        <begin position="97"/>
        <end position="116"/>
    </location>
</feature>
<evidence type="ECO:0000313" key="10">
    <source>
        <dbReference type="Proteomes" id="UP000538566"/>
    </source>
</evidence>
<comment type="similarity">
    <text evidence="2 8">Belongs to the 4-toluene sulfonate uptake permease (TSUP) (TC 2.A.102) family.</text>
</comment>
<evidence type="ECO:0000256" key="5">
    <source>
        <dbReference type="ARBA" id="ARBA00022692"/>
    </source>
</evidence>
<evidence type="ECO:0000256" key="6">
    <source>
        <dbReference type="ARBA" id="ARBA00022989"/>
    </source>
</evidence>
<dbReference type="PANTHER" id="PTHR30269">
    <property type="entry name" value="TRANSMEMBRANE PROTEIN YFCA"/>
    <property type="match status" value="1"/>
</dbReference>
<keyword evidence="10" id="KW-1185">Reference proteome</keyword>
<keyword evidence="6 8" id="KW-1133">Transmembrane helix</keyword>
<evidence type="ECO:0000256" key="1">
    <source>
        <dbReference type="ARBA" id="ARBA00004651"/>
    </source>
</evidence>
<dbReference type="InterPro" id="IPR002781">
    <property type="entry name" value="TM_pro_TauE-like"/>
</dbReference>
<sequence>MSDPATLAACVAAVILVGMAKGGFSGLGALGTPVAALVLPPSTAAAILLPILIVQDVVSVWSFRHAWDRWIVAWMLPGALAGITVGWAVAASIDEKALMGVLGGITLLFGAYRLWVERGNRVVAASTSPGWVGALFGMATGFTSQVAHAGGPPFQMWVTPRKLPHLTYAGTNAILFAAINWLKVPSYILLGAFTRDVVIAAALLVPLAIITTLLSVRVVKVLRPERFYTIIYLLMVLLGGKLMADAFT</sequence>
<accession>A0A7W7AB23</accession>
<dbReference type="InterPro" id="IPR052017">
    <property type="entry name" value="TSUP"/>
</dbReference>
<keyword evidence="5 8" id="KW-0812">Transmembrane</keyword>
<evidence type="ECO:0000313" key="9">
    <source>
        <dbReference type="EMBL" id="MBB4613720.1"/>
    </source>
</evidence>
<feature type="transmembrane region" description="Helical" evidence="8">
    <location>
        <begin position="128"/>
        <end position="148"/>
    </location>
</feature>
<dbReference type="EMBL" id="JACHOA010000003">
    <property type="protein sequence ID" value="MBB4613720.1"/>
    <property type="molecule type" value="Genomic_DNA"/>
</dbReference>